<organism evidence="1 2">
    <name type="scientific">Neobacillus ginsengisoli</name>
    <dbReference type="NCBI Taxonomy" id="904295"/>
    <lineage>
        <taxon>Bacteria</taxon>
        <taxon>Bacillati</taxon>
        <taxon>Bacillota</taxon>
        <taxon>Bacilli</taxon>
        <taxon>Bacillales</taxon>
        <taxon>Bacillaceae</taxon>
        <taxon>Neobacillus</taxon>
    </lineage>
</organism>
<dbReference type="Gene3D" id="3.50.50.60">
    <property type="entry name" value="FAD/NAD(P)-binding domain"/>
    <property type="match status" value="1"/>
</dbReference>
<dbReference type="PANTHER" id="PTHR43422:SF3">
    <property type="entry name" value="THIAMINE THIAZOLE SYNTHASE"/>
    <property type="match status" value="1"/>
</dbReference>
<evidence type="ECO:0000313" key="2">
    <source>
        <dbReference type="Proteomes" id="UP001224122"/>
    </source>
</evidence>
<evidence type="ECO:0000313" key="1">
    <source>
        <dbReference type="EMBL" id="MDQ0199220.1"/>
    </source>
</evidence>
<dbReference type="InterPro" id="IPR036188">
    <property type="entry name" value="FAD/NAD-bd_sf"/>
</dbReference>
<dbReference type="Proteomes" id="UP001224122">
    <property type="component" value="Unassembled WGS sequence"/>
</dbReference>
<dbReference type="EMBL" id="JAUSTW010000003">
    <property type="protein sequence ID" value="MDQ0199220.1"/>
    <property type="molecule type" value="Genomic_DNA"/>
</dbReference>
<protein>
    <submittedName>
        <fullName evidence="1">Flavin-dependent dehydrogenase</fullName>
    </submittedName>
</protein>
<comment type="caution">
    <text evidence="1">The sequence shown here is derived from an EMBL/GenBank/DDBJ whole genome shotgun (WGS) entry which is preliminary data.</text>
</comment>
<dbReference type="SUPFAM" id="SSF51905">
    <property type="entry name" value="FAD/NAD(P)-binding domain"/>
    <property type="match status" value="1"/>
</dbReference>
<dbReference type="PANTHER" id="PTHR43422">
    <property type="entry name" value="THIAMINE THIAZOLE SYNTHASE"/>
    <property type="match status" value="1"/>
</dbReference>
<name>A0ABT9XUJ3_9BACI</name>
<dbReference type="Gene3D" id="3.30.9.100">
    <property type="match status" value="1"/>
</dbReference>
<gene>
    <name evidence="1" type="ORF">J2S10_002378</name>
</gene>
<proteinExistence type="predicted"/>
<reference evidence="1 2" key="1">
    <citation type="submission" date="2023-07" db="EMBL/GenBank/DDBJ databases">
        <title>Genomic Encyclopedia of Type Strains, Phase IV (KMG-IV): sequencing the most valuable type-strain genomes for metagenomic binning, comparative biology and taxonomic classification.</title>
        <authorList>
            <person name="Goeker M."/>
        </authorList>
    </citation>
    <scope>NUCLEOTIDE SEQUENCE [LARGE SCALE GENOMIC DNA]</scope>
    <source>
        <strain evidence="1 2">DSM 27594</strain>
    </source>
</reference>
<dbReference type="RefSeq" id="WP_307407893.1">
    <property type="nucleotide sequence ID" value="NZ_JAUSTW010000003.1"/>
</dbReference>
<accession>A0ABT9XUJ3</accession>
<keyword evidence="2" id="KW-1185">Reference proteome</keyword>
<sequence length="443" mass="50818">MKENAIVIGGGIAGKLAAKALSSYFQQVIILEADQECKEKVPRKRVPQSSQPHVLLKSGEEAIEKLFPQFVAQLIEDGSIVSNFTKDLKWHHFGFWKQPFSGELTMVQQSRPMLEWHLQRRIDQVSNITTRYETMTEQLIVDCQNNKVLGVRVRSLRTGMEDELHADLVVDASGFGSKSIDWLKTYGIEVEEEKVWIQLFYATRLFRLKNQDRPEWTNLLISPGFPENPYGAFIQTLEENRFSVTFSGYANERAPQTNEEFFAYAGRLPVPDVLDFLKQSEPITDIKIHKIPYQVRRRFDLATEIPKGFLVIGDAHCRFDPLFGQGISVAAMEALELQKCLQQAEKQGLGFTQSFHKRISKLIATPWDMATTEAFRHPQIKGEKSPFQPFKQWYTKRVYQASALDSDIYIRLARVMNLIRSPLHLFHPKVLTAIVTGLQKKKA</sequence>